<keyword evidence="5 6" id="KW-0472">Membrane</keyword>
<dbReference type="InterPro" id="IPR002797">
    <property type="entry name" value="Polysacc_synth"/>
</dbReference>
<evidence type="ECO:0000313" key="7">
    <source>
        <dbReference type="EMBL" id="HEN42783.1"/>
    </source>
</evidence>
<feature type="transmembrane region" description="Helical" evidence="6">
    <location>
        <begin position="109"/>
        <end position="129"/>
    </location>
</feature>
<keyword evidence="3 6" id="KW-0812">Transmembrane</keyword>
<evidence type="ECO:0000256" key="1">
    <source>
        <dbReference type="ARBA" id="ARBA00004651"/>
    </source>
</evidence>
<feature type="transmembrane region" description="Helical" evidence="6">
    <location>
        <begin position="75"/>
        <end position="103"/>
    </location>
</feature>
<dbReference type="GO" id="GO:0005886">
    <property type="term" value="C:plasma membrane"/>
    <property type="evidence" value="ECO:0007669"/>
    <property type="project" value="UniProtKB-SubCell"/>
</dbReference>
<dbReference type="Pfam" id="PF01943">
    <property type="entry name" value="Polysacc_synt"/>
    <property type="match status" value="1"/>
</dbReference>
<dbReference type="PANTHER" id="PTHR30250">
    <property type="entry name" value="PST FAMILY PREDICTED COLANIC ACID TRANSPORTER"/>
    <property type="match status" value="1"/>
</dbReference>
<feature type="transmembrane region" description="Helical" evidence="6">
    <location>
        <begin position="149"/>
        <end position="170"/>
    </location>
</feature>
<feature type="transmembrane region" description="Helical" evidence="6">
    <location>
        <begin position="353"/>
        <end position="377"/>
    </location>
</feature>
<feature type="transmembrane region" description="Helical" evidence="6">
    <location>
        <begin position="16"/>
        <end position="34"/>
    </location>
</feature>
<gene>
    <name evidence="7" type="ORF">ENQ87_10500</name>
</gene>
<proteinExistence type="predicted"/>
<dbReference type="AlphaFoldDB" id="A0A831U5H8"/>
<sequence>MNIYWAKIIETSGARIYGLAAGMVSLFITARLLGPEGRGTLAAVTSWVALFALFSGLSLGQVAQYRIQIRRDEEWLPGLLGMLAASGTVLSAVALLGALLAYVTTGGDFFKGIPPTLLVIGFAMLPFLIGEEYGASLLTAVGLLRVYNIALVIGRTLAVVSVIVLVYFVGLGVRGALVAQVMGQALVAIILLEALRRKARGSLRLELPELVPLIKGAAKLHFNSIGVFFLGQATILMLNHFSSKAEIGWYQLSYQLMTMLLVIPQAASAVLFSKMAEIGPDRLWSDQKKFGLRLLALMLLLLLTAYFAAPIAITWFAGPLFEPCVRIFRLLLPVLFSMSLAVFMTNQWIGRGIFLPTTLLTFATALVNVSLNLYAIPRYGAEGAAWSMLISFVGVSLGVQLIFAVYCERQSRIAASGLPLGLDDRTSERECNG</sequence>
<feature type="transmembrane region" description="Helical" evidence="6">
    <location>
        <begin position="383"/>
        <end position="406"/>
    </location>
</feature>
<evidence type="ECO:0000256" key="5">
    <source>
        <dbReference type="ARBA" id="ARBA00023136"/>
    </source>
</evidence>
<feature type="transmembrane region" description="Helical" evidence="6">
    <location>
        <begin position="294"/>
        <end position="315"/>
    </location>
</feature>
<keyword evidence="4 6" id="KW-1133">Transmembrane helix</keyword>
<protein>
    <recommendedName>
        <fullName evidence="8">Undecaprenyl-diphospho-oligosaccharide flippase</fullName>
    </recommendedName>
</protein>
<accession>A0A831U5H8</accession>
<feature type="transmembrane region" description="Helical" evidence="6">
    <location>
        <begin position="176"/>
        <end position="195"/>
    </location>
</feature>
<dbReference type="EMBL" id="DSOV01000044">
    <property type="protein sequence ID" value="HEN42783.1"/>
    <property type="molecule type" value="Genomic_DNA"/>
</dbReference>
<evidence type="ECO:0000256" key="6">
    <source>
        <dbReference type="SAM" id="Phobius"/>
    </source>
</evidence>
<name>A0A831U5H8_GEOME</name>
<feature type="transmembrane region" description="Helical" evidence="6">
    <location>
        <begin position="327"/>
        <end position="346"/>
    </location>
</feature>
<reference evidence="7" key="1">
    <citation type="journal article" date="2020" name="mSystems">
        <title>Genome- and Community-Level Interaction Insights into Carbon Utilization and Element Cycling Functions of Hydrothermarchaeota in Hydrothermal Sediment.</title>
        <authorList>
            <person name="Zhou Z."/>
            <person name="Liu Y."/>
            <person name="Xu W."/>
            <person name="Pan J."/>
            <person name="Luo Z.H."/>
            <person name="Li M."/>
        </authorList>
    </citation>
    <scope>NUCLEOTIDE SEQUENCE [LARGE SCALE GENOMIC DNA]</scope>
    <source>
        <strain evidence="7">SpSt-349</strain>
    </source>
</reference>
<feature type="transmembrane region" description="Helical" evidence="6">
    <location>
        <begin position="253"/>
        <end position="273"/>
    </location>
</feature>
<comment type="caution">
    <text evidence="7">The sequence shown here is derived from an EMBL/GenBank/DDBJ whole genome shotgun (WGS) entry which is preliminary data.</text>
</comment>
<evidence type="ECO:0000256" key="2">
    <source>
        <dbReference type="ARBA" id="ARBA00022475"/>
    </source>
</evidence>
<organism evidence="7">
    <name type="scientific">Geobacter metallireducens</name>
    <dbReference type="NCBI Taxonomy" id="28232"/>
    <lineage>
        <taxon>Bacteria</taxon>
        <taxon>Pseudomonadati</taxon>
        <taxon>Thermodesulfobacteriota</taxon>
        <taxon>Desulfuromonadia</taxon>
        <taxon>Geobacterales</taxon>
        <taxon>Geobacteraceae</taxon>
        <taxon>Geobacter</taxon>
    </lineage>
</organism>
<dbReference type="InterPro" id="IPR050833">
    <property type="entry name" value="Poly_Biosynth_Transport"/>
</dbReference>
<dbReference type="PANTHER" id="PTHR30250:SF11">
    <property type="entry name" value="O-ANTIGEN TRANSPORTER-RELATED"/>
    <property type="match status" value="1"/>
</dbReference>
<feature type="transmembrane region" description="Helical" evidence="6">
    <location>
        <begin position="40"/>
        <end position="63"/>
    </location>
</feature>
<evidence type="ECO:0008006" key="8">
    <source>
        <dbReference type="Google" id="ProtNLM"/>
    </source>
</evidence>
<evidence type="ECO:0000256" key="4">
    <source>
        <dbReference type="ARBA" id="ARBA00022989"/>
    </source>
</evidence>
<evidence type="ECO:0000256" key="3">
    <source>
        <dbReference type="ARBA" id="ARBA00022692"/>
    </source>
</evidence>
<feature type="transmembrane region" description="Helical" evidence="6">
    <location>
        <begin position="220"/>
        <end position="241"/>
    </location>
</feature>
<comment type="subcellular location">
    <subcellularLocation>
        <location evidence="1">Cell membrane</location>
        <topology evidence="1">Multi-pass membrane protein</topology>
    </subcellularLocation>
</comment>
<keyword evidence="2" id="KW-1003">Cell membrane</keyword>